<proteinExistence type="predicted"/>
<protein>
    <submittedName>
        <fullName evidence="1">Hydrolase</fullName>
    </submittedName>
</protein>
<dbReference type="Proteomes" id="UP000306477">
    <property type="component" value="Unassembled WGS sequence"/>
</dbReference>
<dbReference type="OrthoDB" id="2706506at2"/>
<comment type="caution">
    <text evidence="1">The sequence shown here is derived from an EMBL/GenBank/DDBJ whole genome shotgun (WGS) entry which is preliminary data.</text>
</comment>
<reference evidence="1 2" key="1">
    <citation type="journal article" date="2019" name="Indoor Air">
        <title>Impacts of indoor surface finishes on bacterial viability.</title>
        <authorList>
            <person name="Hu J."/>
            <person name="Maamar S.B."/>
            <person name="Glawe A.J."/>
            <person name="Gottel N."/>
            <person name="Gilbert J.A."/>
            <person name="Hartmann E.M."/>
        </authorList>
    </citation>
    <scope>NUCLEOTIDE SEQUENCE [LARGE SCALE GENOMIC DNA]</scope>
    <source>
        <strain evidence="1 2">AF060A6</strain>
    </source>
</reference>
<evidence type="ECO:0000313" key="2">
    <source>
        <dbReference type="Proteomes" id="UP000306477"/>
    </source>
</evidence>
<dbReference type="RefSeq" id="WP_136378186.1">
    <property type="nucleotide sequence ID" value="NZ_SLUB01000003.1"/>
</dbReference>
<organism evidence="1 2">
    <name type="scientific">Bacillus timonensis</name>
    <dbReference type="NCBI Taxonomy" id="1033734"/>
    <lineage>
        <taxon>Bacteria</taxon>
        <taxon>Bacillati</taxon>
        <taxon>Bacillota</taxon>
        <taxon>Bacilli</taxon>
        <taxon>Bacillales</taxon>
        <taxon>Bacillaceae</taxon>
        <taxon>Bacillus</taxon>
    </lineage>
</organism>
<evidence type="ECO:0000313" key="1">
    <source>
        <dbReference type="EMBL" id="THE14840.1"/>
    </source>
</evidence>
<dbReference type="AlphaFoldDB" id="A0A4S3PY52"/>
<sequence length="112" mass="13124">MLEQQPRKTYYISVGSGEISQVKSGSTWEYKIEATDEEVRQLRNLFDGNYSNEVENFLRAHVPFVEYHYDSSNDKYDSNLLQVYQIIYQLGDQEAKNFIESEGILDVLRTID</sequence>
<gene>
    <name evidence="1" type="ORF">E1I69_03215</name>
</gene>
<keyword evidence="2" id="KW-1185">Reference proteome</keyword>
<name>A0A4S3PY52_9BACI</name>
<dbReference type="GO" id="GO:0016787">
    <property type="term" value="F:hydrolase activity"/>
    <property type="evidence" value="ECO:0007669"/>
    <property type="project" value="UniProtKB-KW"/>
</dbReference>
<dbReference type="STRING" id="1033734.GCA_000285535_03880"/>
<dbReference type="EMBL" id="SLUB01000003">
    <property type="protein sequence ID" value="THE14840.1"/>
    <property type="molecule type" value="Genomic_DNA"/>
</dbReference>
<accession>A0A4S3PY52</accession>
<keyword evidence="1" id="KW-0378">Hydrolase</keyword>